<evidence type="ECO:0000313" key="2">
    <source>
        <dbReference type="EMBL" id="KAI3939331.1"/>
    </source>
</evidence>
<dbReference type="EMBL" id="JAJJMB010005364">
    <property type="protein sequence ID" value="KAI3939331.1"/>
    <property type="molecule type" value="Genomic_DNA"/>
</dbReference>
<comment type="caution">
    <text evidence="2">The sequence shown here is derived from an EMBL/GenBank/DDBJ whole genome shotgun (WGS) entry which is preliminary data.</text>
</comment>
<gene>
    <name evidence="2" type="ORF">MKW98_022199</name>
</gene>
<protein>
    <recommendedName>
        <fullName evidence="1">J domain-containing protein</fullName>
    </recommendedName>
</protein>
<dbReference type="PANTHER" id="PTHR45098:SF1">
    <property type="entry name" value="DNAJ DOMAIN CONTAINING PROTEIN, EXPRESSED"/>
    <property type="match status" value="1"/>
</dbReference>
<dbReference type="Gene3D" id="1.10.287.110">
    <property type="entry name" value="DnaJ domain"/>
    <property type="match status" value="1"/>
</dbReference>
<sequence>METDHYVVLGLPSGDPGKKLTDADIKKAYKTKARELHPDKRPNDPNANINFQKLQTSYDILKDEIKRKCFDDLLHFRVQRQRQSSQVDSRKHTRMMVDLHERECASKLAREEGDRYAWNWIENIETTLEIIGNNNLFWGINFGRYCCLGSLRRILHS</sequence>
<dbReference type="SUPFAM" id="SSF46565">
    <property type="entry name" value="Chaperone J-domain"/>
    <property type="match status" value="1"/>
</dbReference>
<accession>A0AAD4XR88</accession>
<dbReference type="PROSITE" id="PS00636">
    <property type="entry name" value="DNAJ_1"/>
    <property type="match status" value="1"/>
</dbReference>
<evidence type="ECO:0000313" key="3">
    <source>
        <dbReference type="Proteomes" id="UP001202328"/>
    </source>
</evidence>
<evidence type="ECO:0000259" key="1">
    <source>
        <dbReference type="PROSITE" id="PS50076"/>
    </source>
</evidence>
<keyword evidence="3" id="KW-1185">Reference proteome</keyword>
<dbReference type="InterPro" id="IPR036869">
    <property type="entry name" value="J_dom_sf"/>
</dbReference>
<dbReference type="SMART" id="SM00271">
    <property type="entry name" value="DnaJ"/>
    <property type="match status" value="1"/>
</dbReference>
<dbReference type="InterPro" id="IPR018253">
    <property type="entry name" value="DnaJ_domain_CS"/>
</dbReference>
<reference evidence="2" key="1">
    <citation type="submission" date="2022-04" db="EMBL/GenBank/DDBJ databases">
        <title>A functionally conserved STORR gene fusion in Papaver species that diverged 16.8 million years ago.</title>
        <authorList>
            <person name="Catania T."/>
        </authorList>
    </citation>
    <scope>NUCLEOTIDE SEQUENCE</scope>
    <source>
        <strain evidence="2">S-188037</strain>
    </source>
</reference>
<dbReference type="PANTHER" id="PTHR45098">
    <property type="entry name" value="DNAJ DOMAIN CONTAINING PROTEIN, EXPRESSED"/>
    <property type="match status" value="1"/>
</dbReference>
<dbReference type="Proteomes" id="UP001202328">
    <property type="component" value="Unassembled WGS sequence"/>
</dbReference>
<organism evidence="2 3">
    <name type="scientific">Papaver atlanticum</name>
    <dbReference type="NCBI Taxonomy" id="357466"/>
    <lineage>
        <taxon>Eukaryota</taxon>
        <taxon>Viridiplantae</taxon>
        <taxon>Streptophyta</taxon>
        <taxon>Embryophyta</taxon>
        <taxon>Tracheophyta</taxon>
        <taxon>Spermatophyta</taxon>
        <taxon>Magnoliopsida</taxon>
        <taxon>Ranunculales</taxon>
        <taxon>Papaveraceae</taxon>
        <taxon>Papaveroideae</taxon>
        <taxon>Papaver</taxon>
    </lineage>
</organism>
<dbReference type="CDD" id="cd06257">
    <property type="entry name" value="DnaJ"/>
    <property type="match status" value="1"/>
</dbReference>
<dbReference type="InterPro" id="IPR001623">
    <property type="entry name" value="DnaJ_domain"/>
</dbReference>
<feature type="domain" description="J" evidence="1">
    <location>
        <begin position="4"/>
        <end position="74"/>
    </location>
</feature>
<dbReference type="Pfam" id="PF00226">
    <property type="entry name" value="DnaJ"/>
    <property type="match status" value="1"/>
</dbReference>
<dbReference type="PRINTS" id="PR00625">
    <property type="entry name" value="JDOMAIN"/>
</dbReference>
<dbReference type="PROSITE" id="PS50076">
    <property type="entry name" value="DNAJ_2"/>
    <property type="match status" value="1"/>
</dbReference>
<dbReference type="AlphaFoldDB" id="A0AAD4XR88"/>
<name>A0AAD4XR88_9MAGN</name>
<proteinExistence type="predicted"/>